<accession>A0A7S3SIT2</accession>
<proteinExistence type="predicted"/>
<dbReference type="AlphaFoldDB" id="A0A7S3SIT2"/>
<evidence type="ECO:0000313" key="1">
    <source>
        <dbReference type="EMBL" id="CAE0555889.1"/>
    </source>
</evidence>
<gene>
    <name evidence="1" type="ORF">SACU0126_LOCUS14706</name>
</gene>
<dbReference type="EMBL" id="HBIQ01046363">
    <property type="protein sequence ID" value="CAE0555889.1"/>
    <property type="molecule type" value="Transcribed_RNA"/>
</dbReference>
<organism evidence="1">
    <name type="scientific">Strombidinopsis acuminata</name>
    <dbReference type="NCBI Taxonomy" id="141414"/>
    <lineage>
        <taxon>Eukaryota</taxon>
        <taxon>Sar</taxon>
        <taxon>Alveolata</taxon>
        <taxon>Ciliophora</taxon>
        <taxon>Intramacronucleata</taxon>
        <taxon>Spirotrichea</taxon>
        <taxon>Choreotrichia</taxon>
        <taxon>Choreotrichida</taxon>
        <taxon>Strombidinopsidae</taxon>
        <taxon>Strombidinopsis</taxon>
    </lineage>
</organism>
<name>A0A7S3SIT2_9SPIT</name>
<protein>
    <submittedName>
        <fullName evidence="1">Uncharacterized protein</fullName>
    </submittedName>
</protein>
<reference evidence="1" key="1">
    <citation type="submission" date="2021-01" db="EMBL/GenBank/DDBJ databases">
        <authorList>
            <person name="Corre E."/>
            <person name="Pelletier E."/>
            <person name="Niang G."/>
            <person name="Scheremetjew M."/>
            <person name="Finn R."/>
            <person name="Kale V."/>
            <person name="Holt S."/>
            <person name="Cochrane G."/>
            <person name="Meng A."/>
            <person name="Brown T."/>
            <person name="Cohen L."/>
        </authorList>
    </citation>
    <scope>NUCLEOTIDE SEQUENCE</scope>
    <source>
        <strain evidence="1">SPMC142</strain>
    </source>
</reference>
<sequence length="139" mass="15452">MDIGGVWHGMESFYLKNGINRPDMQGIACDGKEAVNHNPFSSGWEWLGPGPRMKGVRQQLMDFLQSRCTKPGTPLAQQLIGQCWFMDGWSLAIGEMQEETAQALISAPSQVARRDDTATVRSSRSIETSAYSHEAVYSR</sequence>